<keyword evidence="4" id="KW-1133">Transmembrane helix</keyword>
<keyword evidence="6" id="KW-1185">Reference proteome</keyword>
<evidence type="ECO:0000313" key="5">
    <source>
        <dbReference type="EMBL" id="KFM83346.1"/>
    </source>
</evidence>
<evidence type="ECO:0000256" key="3">
    <source>
        <dbReference type="ARBA" id="ARBA00023002"/>
    </source>
</evidence>
<dbReference type="Gene3D" id="3.40.30.10">
    <property type="entry name" value="Glutaredoxin"/>
    <property type="match status" value="1"/>
</dbReference>
<keyword evidence="3" id="KW-0560">Oxidoreductase</keyword>
<dbReference type="PANTHER" id="PTHR11592">
    <property type="entry name" value="GLUTATHIONE PEROXIDASE"/>
    <property type="match status" value="1"/>
</dbReference>
<dbReference type="PROSITE" id="PS51355">
    <property type="entry name" value="GLUTATHIONE_PEROXID_3"/>
    <property type="match status" value="1"/>
</dbReference>
<feature type="transmembrane region" description="Helical" evidence="4">
    <location>
        <begin position="6"/>
        <end position="23"/>
    </location>
</feature>
<evidence type="ECO:0000256" key="4">
    <source>
        <dbReference type="SAM" id="Phobius"/>
    </source>
</evidence>
<comment type="similarity">
    <text evidence="1">Belongs to the glutathione peroxidase family.</text>
</comment>
<evidence type="ECO:0000313" key="6">
    <source>
        <dbReference type="Proteomes" id="UP000054359"/>
    </source>
</evidence>
<proteinExistence type="inferred from homology"/>
<keyword evidence="4" id="KW-0812">Transmembrane</keyword>
<accession>A0A087V157</accession>
<dbReference type="GO" id="GO:0004601">
    <property type="term" value="F:peroxidase activity"/>
    <property type="evidence" value="ECO:0007669"/>
    <property type="project" value="UniProtKB-KW"/>
</dbReference>
<dbReference type="STRING" id="407821.A0A087V157"/>
<dbReference type="OrthoDB" id="446890at2759"/>
<protein>
    <submittedName>
        <fullName evidence="5">Phospholipid hydroperoxide glutathione peroxidase, mitochondrial</fullName>
    </submittedName>
</protein>
<feature type="non-terminal residue" evidence="5">
    <location>
        <position position="88"/>
    </location>
</feature>
<keyword evidence="4" id="KW-0472">Membrane</keyword>
<dbReference type="EMBL" id="KL818346">
    <property type="protein sequence ID" value="KFM83346.1"/>
    <property type="molecule type" value="Genomic_DNA"/>
</dbReference>
<evidence type="ECO:0000256" key="2">
    <source>
        <dbReference type="ARBA" id="ARBA00022559"/>
    </source>
</evidence>
<dbReference type="Proteomes" id="UP000054359">
    <property type="component" value="Unassembled WGS sequence"/>
</dbReference>
<dbReference type="InterPro" id="IPR036249">
    <property type="entry name" value="Thioredoxin-like_sf"/>
</dbReference>
<name>A0A087V157_STEMI</name>
<evidence type="ECO:0000256" key="1">
    <source>
        <dbReference type="ARBA" id="ARBA00006926"/>
    </source>
</evidence>
<keyword evidence="2 5" id="KW-0575">Peroxidase</keyword>
<dbReference type="SUPFAM" id="SSF52833">
    <property type="entry name" value="Thioredoxin-like"/>
    <property type="match status" value="1"/>
</dbReference>
<dbReference type="InterPro" id="IPR000889">
    <property type="entry name" value="Glutathione_peroxidase"/>
</dbReference>
<gene>
    <name evidence="5" type="ORF">X975_12783</name>
</gene>
<dbReference type="GO" id="GO:0006979">
    <property type="term" value="P:response to oxidative stress"/>
    <property type="evidence" value="ECO:0007669"/>
    <property type="project" value="InterPro"/>
</dbReference>
<sequence length="88" mass="10026">MRCRTLLYSVVLIFLSVYGYMFLRRIFAWNFQSKVVPFSATMATASGNVDWKTAKSVYDFSAKDIDGNEVSLEKYRGHVCLIVNVASK</sequence>
<organism evidence="5 6">
    <name type="scientific">Stegodyphus mimosarum</name>
    <name type="common">African social velvet spider</name>
    <dbReference type="NCBI Taxonomy" id="407821"/>
    <lineage>
        <taxon>Eukaryota</taxon>
        <taxon>Metazoa</taxon>
        <taxon>Ecdysozoa</taxon>
        <taxon>Arthropoda</taxon>
        <taxon>Chelicerata</taxon>
        <taxon>Arachnida</taxon>
        <taxon>Araneae</taxon>
        <taxon>Araneomorphae</taxon>
        <taxon>Entelegynae</taxon>
        <taxon>Eresoidea</taxon>
        <taxon>Eresidae</taxon>
        <taxon>Stegodyphus</taxon>
    </lineage>
</organism>
<dbReference type="Pfam" id="PF00255">
    <property type="entry name" value="GSHPx"/>
    <property type="match status" value="1"/>
</dbReference>
<reference evidence="5 6" key="1">
    <citation type="submission" date="2013-11" db="EMBL/GenBank/DDBJ databases">
        <title>Genome sequencing of Stegodyphus mimosarum.</title>
        <authorList>
            <person name="Bechsgaard J."/>
        </authorList>
    </citation>
    <scope>NUCLEOTIDE SEQUENCE [LARGE SCALE GENOMIC DNA]</scope>
</reference>
<dbReference type="PANTHER" id="PTHR11592:SF134">
    <property type="entry name" value="PHOSPHOLIPID HYDROPEROXIDE GLUTATHIONE PEROXIDASE"/>
    <property type="match status" value="1"/>
</dbReference>
<dbReference type="AlphaFoldDB" id="A0A087V157"/>